<name>N1W181_9LEPT</name>
<dbReference type="RefSeq" id="WP_002972519.1">
    <property type="nucleotide sequence ID" value="NZ_AOGW02000006.1"/>
</dbReference>
<feature type="transmembrane region" description="Helical" evidence="1">
    <location>
        <begin position="110"/>
        <end position="128"/>
    </location>
</feature>
<dbReference type="EMBL" id="AOGW02000006">
    <property type="protein sequence ID" value="EMY62762.1"/>
    <property type="molecule type" value="Genomic_DNA"/>
</dbReference>
<keyword evidence="3" id="KW-1185">Reference proteome</keyword>
<keyword evidence="1" id="KW-0812">Transmembrane</keyword>
<organism evidence="2 3">
    <name type="scientific">Leptospira terpstrae serovar Hualin str. LT 11-33 = ATCC 700639</name>
    <dbReference type="NCBI Taxonomy" id="1257025"/>
    <lineage>
        <taxon>Bacteria</taxon>
        <taxon>Pseudomonadati</taxon>
        <taxon>Spirochaetota</taxon>
        <taxon>Spirochaetia</taxon>
        <taxon>Leptospirales</taxon>
        <taxon>Leptospiraceae</taxon>
        <taxon>Leptospira</taxon>
    </lineage>
</organism>
<sequence>MFPKQSVWLIRISLIYFLAGSSLGALLMLNKAYVLSPEIWKFLPLHFTILIWGFFIPLIMGTAYWMFPKYLSIHPRGSIWQAWWMVYSYNLGLVLYMITKFLIPIESLALMGKFLMFLGLVTFMKLAWARVISYNI</sequence>
<dbReference type="OrthoDB" id="342435at2"/>
<evidence type="ECO:0000313" key="3">
    <source>
        <dbReference type="Proteomes" id="UP000012371"/>
    </source>
</evidence>
<evidence type="ECO:0000313" key="2">
    <source>
        <dbReference type="EMBL" id="EMY62762.1"/>
    </source>
</evidence>
<feature type="transmembrane region" description="Helical" evidence="1">
    <location>
        <begin position="7"/>
        <end position="29"/>
    </location>
</feature>
<comment type="caution">
    <text evidence="2">The sequence shown here is derived from an EMBL/GenBank/DDBJ whole genome shotgun (WGS) entry which is preliminary data.</text>
</comment>
<dbReference type="AlphaFoldDB" id="N1W181"/>
<protein>
    <submittedName>
        <fullName evidence="2">Uncharacterized protein</fullName>
    </submittedName>
</protein>
<feature type="transmembrane region" description="Helical" evidence="1">
    <location>
        <begin position="79"/>
        <end position="98"/>
    </location>
</feature>
<keyword evidence="1" id="KW-0472">Membrane</keyword>
<reference evidence="2" key="1">
    <citation type="submission" date="2013-03" db="EMBL/GenBank/DDBJ databases">
        <authorList>
            <person name="Harkins D.M."/>
            <person name="Durkin A.S."/>
            <person name="Brinkac L.M."/>
            <person name="Haft D.H."/>
            <person name="Selengut J.D."/>
            <person name="Sanka R."/>
            <person name="DePew J."/>
            <person name="Purushe J."/>
            <person name="Hartskeerl R.A."/>
            <person name="Ahmed A."/>
            <person name="van der Linden H."/>
            <person name="Goris M.G.A."/>
            <person name="Vinetz J.M."/>
            <person name="Sutton G.G."/>
            <person name="Nierman W.C."/>
            <person name="Fouts D.E."/>
        </authorList>
    </citation>
    <scope>NUCLEOTIDE SEQUENCE [LARGE SCALE GENOMIC DNA]</scope>
    <source>
        <strain evidence="2">LT 11-33</strain>
    </source>
</reference>
<dbReference type="STRING" id="1257025.LEP1GSC203_2917"/>
<proteinExistence type="predicted"/>
<accession>N1W181</accession>
<evidence type="ECO:0000256" key="1">
    <source>
        <dbReference type="SAM" id="Phobius"/>
    </source>
</evidence>
<keyword evidence="1" id="KW-1133">Transmembrane helix</keyword>
<dbReference type="Proteomes" id="UP000012371">
    <property type="component" value="Unassembled WGS sequence"/>
</dbReference>
<feature type="transmembrane region" description="Helical" evidence="1">
    <location>
        <begin position="49"/>
        <end position="67"/>
    </location>
</feature>
<gene>
    <name evidence="2" type="ORF">LEP1GSC203_2917</name>
</gene>